<evidence type="ECO:0000256" key="1">
    <source>
        <dbReference type="SAM" id="MobiDB-lite"/>
    </source>
</evidence>
<keyword evidence="2" id="KW-0472">Membrane</keyword>
<keyword evidence="5" id="KW-1185">Reference proteome</keyword>
<dbReference type="AlphaFoldDB" id="A0A1M7S847"/>
<protein>
    <submittedName>
        <fullName evidence="4">PQQ-like domain-containing protein</fullName>
    </submittedName>
</protein>
<proteinExistence type="predicted"/>
<keyword evidence="2" id="KW-0812">Transmembrane</keyword>
<gene>
    <name evidence="4" type="ORF">SAMN02745226_00629</name>
</gene>
<dbReference type="EMBL" id="FRDJ01000002">
    <property type="protein sequence ID" value="SHN54600.1"/>
    <property type="molecule type" value="Genomic_DNA"/>
</dbReference>
<feature type="region of interest" description="Disordered" evidence="1">
    <location>
        <begin position="262"/>
        <end position="320"/>
    </location>
</feature>
<evidence type="ECO:0000313" key="4">
    <source>
        <dbReference type="EMBL" id="SHN54600.1"/>
    </source>
</evidence>
<dbReference type="SUPFAM" id="SSF50998">
    <property type="entry name" value="Quinoprotein alcohol dehydrogenase-like"/>
    <property type="match status" value="1"/>
</dbReference>
<evidence type="ECO:0000259" key="3">
    <source>
        <dbReference type="Pfam" id="PF13360"/>
    </source>
</evidence>
<organism evidence="4 5">
    <name type="scientific">Fervidobacterium gondwanense DSM 13020</name>
    <dbReference type="NCBI Taxonomy" id="1121883"/>
    <lineage>
        <taxon>Bacteria</taxon>
        <taxon>Thermotogati</taxon>
        <taxon>Thermotogota</taxon>
        <taxon>Thermotogae</taxon>
        <taxon>Thermotogales</taxon>
        <taxon>Fervidobacteriaceae</taxon>
        <taxon>Fervidobacterium</taxon>
    </lineage>
</organism>
<reference evidence="5" key="1">
    <citation type="submission" date="2016-12" db="EMBL/GenBank/DDBJ databases">
        <authorList>
            <person name="Varghese N."/>
            <person name="Submissions S."/>
        </authorList>
    </citation>
    <scope>NUCLEOTIDE SEQUENCE [LARGE SCALE GENOMIC DNA]</scope>
    <source>
        <strain evidence="5">DSM 13020</strain>
    </source>
</reference>
<name>A0A1M7S847_FERGO</name>
<sequence>MVFVKGDLSFKNARGFAYLIFFTYLFFLSFSNVFAGALLVSGNGIYDESGNLIKSLTVNDLLFDGTEYYYIQTDGIYTLDGKTKIDIKNAQRVGLNYVLANLKVYKISKGNATTIGTVSSKMKSIYVQDDYIIGIEGNQIVCYFQDKIVWSISTSASSIKVSGSYLAVFDSQTQLFNISNPKYIKLERVYPKFKDYVFFDIYHVFADDSKIYFYRGNARLSTTFPYKGALLTDGTFLYSGTLVISSELTQKELKFSVKSLVPVPSSSETDEGEKQIVQIPSTQQTTIQTTPQTTTNKETETSEKNYPSQEKPSEPEPTIVKPTVTQPVQKTPKLYELVWKVVLSDDVFGKPAVKDNVAYVPTLKGNLLSISNGKINWTYKASFVVVGHVTVGEHIYLASWDDNIYAVDEKGSLKWKLALDGDISQGPAWDGYYLYVVTDNGTVYVLKDNIRNASIVSSYRTASYPVVPPSVSLSGKIFVVDGVGNLWRDKSVQSFVGKVKNLPVVSETPYISQQLGFTLYDDMGVSYEFVPMVKETQILRGKSVFMTINEEVTDAVVSKEKLYIMTSSGKLLIIDKSTKKTLFSDTVPNGKYISLSNGYLYAFGKEVRSYYVNDTPAGFWNSLFANPLNWNSGVK</sequence>
<evidence type="ECO:0000313" key="5">
    <source>
        <dbReference type="Proteomes" id="UP000184207"/>
    </source>
</evidence>
<dbReference type="Gene3D" id="2.130.10.10">
    <property type="entry name" value="YVTN repeat-like/Quinoprotein amine dehydrogenase"/>
    <property type="match status" value="1"/>
</dbReference>
<dbReference type="InterPro" id="IPR002372">
    <property type="entry name" value="PQQ_rpt_dom"/>
</dbReference>
<keyword evidence="2" id="KW-1133">Transmembrane helix</keyword>
<dbReference type="STRING" id="1121883.SAMN02745226_00629"/>
<dbReference type="Pfam" id="PF13360">
    <property type="entry name" value="PQQ_2"/>
    <property type="match status" value="1"/>
</dbReference>
<dbReference type="SMART" id="SM00564">
    <property type="entry name" value="PQQ"/>
    <property type="match status" value="3"/>
</dbReference>
<accession>A0A1M7S847</accession>
<feature type="compositionally biased region" description="Low complexity" evidence="1">
    <location>
        <begin position="278"/>
        <end position="296"/>
    </location>
</feature>
<feature type="domain" description="Pyrrolo-quinoline quinone repeat" evidence="3">
    <location>
        <begin position="389"/>
        <end position="447"/>
    </location>
</feature>
<dbReference type="Proteomes" id="UP000184207">
    <property type="component" value="Unassembled WGS sequence"/>
</dbReference>
<dbReference type="InterPro" id="IPR018391">
    <property type="entry name" value="PQQ_b-propeller_rpt"/>
</dbReference>
<evidence type="ECO:0000256" key="2">
    <source>
        <dbReference type="SAM" id="Phobius"/>
    </source>
</evidence>
<dbReference type="InterPro" id="IPR015943">
    <property type="entry name" value="WD40/YVTN_repeat-like_dom_sf"/>
</dbReference>
<feature type="transmembrane region" description="Helical" evidence="2">
    <location>
        <begin position="16"/>
        <end position="40"/>
    </location>
</feature>
<dbReference type="InterPro" id="IPR011047">
    <property type="entry name" value="Quinoprotein_ADH-like_sf"/>
</dbReference>